<proteinExistence type="predicted"/>
<comment type="caution">
    <text evidence="1">The sequence shown here is derived from an EMBL/GenBank/DDBJ whole genome shotgun (WGS) entry which is preliminary data.</text>
</comment>
<dbReference type="PANTHER" id="PTHR34197">
    <property type="entry name" value="OS04G0591300 PROTEIN"/>
    <property type="match status" value="1"/>
</dbReference>
<keyword evidence="2" id="KW-1185">Reference proteome</keyword>
<evidence type="ECO:0000313" key="2">
    <source>
        <dbReference type="Proteomes" id="UP001408789"/>
    </source>
</evidence>
<dbReference type="PANTHER" id="PTHR34197:SF13">
    <property type="match status" value="1"/>
</dbReference>
<organism evidence="1 2">
    <name type="scientific">Deinandra increscens subsp. villosa</name>
    <dbReference type="NCBI Taxonomy" id="3103831"/>
    <lineage>
        <taxon>Eukaryota</taxon>
        <taxon>Viridiplantae</taxon>
        <taxon>Streptophyta</taxon>
        <taxon>Embryophyta</taxon>
        <taxon>Tracheophyta</taxon>
        <taxon>Spermatophyta</taxon>
        <taxon>Magnoliopsida</taxon>
        <taxon>eudicotyledons</taxon>
        <taxon>Gunneridae</taxon>
        <taxon>Pentapetalae</taxon>
        <taxon>asterids</taxon>
        <taxon>campanulids</taxon>
        <taxon>Asterales</taxon>
        <taxon>Asteraceae</taxon>
        <taxon>Asteroideae</taxon>
        <taxon>Heliantheae alliance</taxon>
        <taxon>Madieae</taxon>
        <taxon>Madiinae</taxon>
        <taxon>Deinandra</taxon>
    </lineage>
</organism>
<dbReference type="EMBL" id="JBCNJP010000010">
    <property type="protein sequence ID" value="KAK9072866.1"/>
    <property type="molecule type" value="Genomic_DNA"/>
</dbReference>
<gene>
    <name evidence="1" type="ORF">SSX86_009301</name>
</gene>
<dbReference type="Proteomes" id="UP001408789">
    <property type="component" value="Unassembled WGS sequence"/>
</dbReference>
<evidence type="ECO:0000313" key="1">
    <source>
        <dbReference type="EMBL" id="KAK9072866.1"/>
    </source>
</evidence>
<accession>A0AAP0DD11</accession>
<protein>
    <submittedName>
        <fullName evidence="1">Uncharacterized protein</fullName>
    </submittedName>
</protein>
<reference evidence="1 2" key="1">
    <citation type="submission" date="2024-04" db="EMBL/GenBank/DDBJ databases">
        <title>The reference genome of an endangered Asteraceae, Deinandra increscens subsp. villosa, native to the Central Coast of California.</title>
        <authorList>
            <person name="Guilliams M."/>
            <person name="Hasenstab-Lehman K."/>
            <person name="Meyer R."/>
            <person name="Mcevoy S."/>
        </authorList>
    </citation>
    <scope>NUCLEOTIDE SEQUENCE [LARGE SCALE GENOMIC DNA]</scope>
    <source>
        <tissue evidence="1">Leaf</tissue>
    </source>
</reference>
<dbReference type="AlphaFoldDB" id="A0AAP0DD11"/>
<sequence length="228" mass="24562">MAFYMDEEQAWKCRKHPSKRRRTGICPKCLHERLVTLCPNCATALPCACCPPPADSSSSSISSSSSSSTAFSLFSFSRGGSRHDFGTAKSNDLDVDPALRKSRSVAISFLRSRSRYVGNGNGNGNGNGVCEIEVAANGNKLLPPKVSRSKGNFWSIFTVNRSKKRDVHAEGAEDVDESPNPAMMRSRSVAVGAGNGIGPASSKQKGWYFPSPINAFRHSKTPRSVTVT</sequence>
<name>A0AAP0DD11_9ASTR</name>